<gene>
    <name evidence="1" type="ORF">M378DRAFT_167169</name>
</gene>
<evidence type="ECO:0000313" key="2">
    <source>
        <dbReference type="Proteomes" id="UP000054549"/>
    </source>
</evidence>
<dbReference type="OrthoDB" id="3062746at2759"/>
<dbReference type="InParanoid" id="A0A0C2T3V3"/>
<name>A0A0C2T3V3_AMAMK</name>
<protein>
    <submittedName>
        <fullName evidence="1">Uncharacterized protein</fullName>
    </submittedName>
</protein>
<dbReference type="Proteomes" id="UP000054549">
    <property type="component" value="Unassembled WGS sequence"/>
</dbReference>
<reference evidence="1 2" key="1">
    <citation type="submission" date="2014-04" db="EMBL/GenBank/DDBJ databases">
        <title>Evolutionary Origins and Diversification of the Mycorrhizal Mutualists.</title>
        <authorList>
            <consortium name="DOE Joint Genome Institute"/>
            <consortium name="Mycorrhizal Genomics Consortium"/>
            <person name="Kohler A."/>
            <person name="Kuo A."/>
            <person name="Nagy L.G."/>
            <person name="Floudas D."/>
            <person name="Copeland A."/>
            <person name="Barry K.W."/>
            <person name="Cichocki N."/>
            <person name="Veneault-Fourrey C."/>
            <person name="LaButti K."/>
            <person name="Lindquist E.A."/>
            <person name="Lipzen A."/>
            <person name="Lundell T."/>
            <person name="Morin E."/>
            <person name="Murat C."/>
            <person name="Riley R."/>
            <person name="Ohm R."/>
            <person name="Sun H."/>
            <person name="Tunlid A."/>
            <person name="Henrissat B."/>
            <person name="Grigoriev I.V."/>
            <person name="Hibbett D.S."/>
            <person name="Martin F."/>
        </authorList>
    </citation>
    <scope>NUCLEOTIDE SEQUENCE [LARGE SCALE GENOMIC DNA]</scope>
    <source>
        <strain evidence="1 2">Koide BX008</strain>
    </source>
</reference>
<organism evidence="1 2">
    <name type="scientific">Amanita muscaria (strain Koide BX008)</name>
    <dbReference type="NCBI Taxonomy" id="946122"/>
    <lineage>
        <taxon>Eukaryota</taxon>
        <taxon>Fungi</taxon>
        <taxon>Dikarya</taxon>
        <taxon>Basidiomycota</taxon>
        <taxon>Agaricomycotina</taxon>
        <taxon>Agaricomycetes</taxon>
        <taxon>Agaricomycetidae</taxon>
        <taxon>Agaricales</taxon>
        <taxon>Pluteineae</taxon>
        <taxon>Amanitaceae</taxon>
        <taxon>Amanita</taxon>
    </lineage>
</organism>
<dbReference type="HOGENOM" id="CLU_064969_0_0_1"/>
<proteinExistence type="predicted"/>
<evidence type="ECO:0000313" key="1">
    <source>
        <dbReference type="EMBL" id="KIL61194.1"/>
    </source>
</evidence>
<keyword evidence="2" id="KW-1185">Reference proteome</keyword>
<accession>A0A0C2T3V3</accession>
<dbReference type="EMBL" id="KN818287">
    <property type="protein sequence ID" value="KIL61194.1"/>
    <property type="molecule type" value="Genomic_DNA"/>
</dbReference>
<dbReference type="AlphaFoldDB" id="A0A0C2T3V3"/>
<sequence length="307" mass="35293">MYGAERGKKRRAAENCFSTVRQITNALRDAHGLVDLRITLRVWHSEDSKEKLDVAIKSGHFQLHTLYSDSFQDLEGIIDNQKHLRLFGIDYNPRAERYFNVSKLIKNLCHSQIDSKRKLPYIFMFSIGGYSGDISELTLFPELCRPGHAFTLCEAIATSLRTDCYNFIRTDCNFIIHIFDFTHAEAATICKLIEGMAQHLFAGCEHFTMRVQTRAVQGTALKPWRIPGFLTSISQFRQLQYLEFDVPGDKSVLHCAAIDLRSFLLEELSFAYPTLEVVTVRNSVKRARLKSPCWEIVTENCAYSYNR</sequence>